<dbReference type="Gene3D" id="2.30.110.10">
    <property type="entry name" value="Electron Transport, Fmn-binding Protein, Chain A"/>
    <property type="match status" value="1"/>
</dbReference>
<sequence length="140" mass="15212">MTMGWHTMMQFSPALLGCYIWDGTVAILPSAKAAMRDQRAHLDQVVAIGNSHAEQGDTFAATGLTPGKAQRPRRRSSTNGYASFECRLFDDRMVDEYGFFIGERQSACGANRYTADTPQSRPGILHGGGKGGRLSKAVQV</sequence>
<evidence type="ECO:0000313" key="3">
    <source>
        <dbReference type="Proteomes" id="UP001153050"/>
    </source>
</evidence>
<reference evidence="2 3" key="1">
    <citation type="submission" date="2022-03" db="EMBL/GenBank/DDBJ databases">
        <authorList>
            <person name="Brunel B."/>
        </authorList>
    </citation>
    <scope>NUCLEOTIDE SEQUENCE [LARGE SCALE GENOMIC DNA]</scope>
    <source>
        <strain evidence="2">STM5069sample</strain>
    </source>
</reference>
<dbReference type="Proteomes" id="UP001153050">
    <property type="component" value="Unassembled WGS sequence"/>
</dbReference>
<feature type="region of interest" description="Disordered" evidence="1">
    <location>
        <begin position="57"/>
        <end position="76"/>
    </location>
</feature>
<feature type="region of interest" description="Disordered" evidence="1">
    <location>
        <begin position="119"/>
        <end position="140"/>
    </location>
</feature>
<dbReference type="EMBL" id="CAKXZT010000136">
    <property type="protein sequence ID" value="CAH2404159.1"/>
    <property type="molecule type" value="Genomic_DNA"/>
</dbReference>
<protein>
    <submittedName>
        <fullName evidence="2">Uncharacterized protein</fullName>
    </submittedName>
</protein>
<gene>
    <name evidence="2" type="ORF">MES5069_400142</name>
</gene>
<evidence type="ECO:0000313" key="2">
    <source>
        <dbReference type="EMBL" id="CAH2404159.1"/>
    </source>
</evidence>
<organism evidence="2 3">
    <name type="scientific">Mesorhizobium escarrei</name>
    <dbReference type="NCBI Taxonomy" id="666018"/>
    <lineage>
        <taxon>Bacteria</taxon>
        <taxon>Pseudomonadati</taxon>
        <taxon>Pseudomonadota</taxon>
        <taxon>Alphaproteobacteria</taxon>
        <taxon>Hyphomicrobiales</taxon>
        <taxon>Phyllobacteriaceae</taxon>
        <taxon>Mesorhizobium</taxon>
    </lineage>
</organism>
<comment type="caution">
    <text evidence="2">The sequence shown here is derived from an EMBL/GenBank/DDBJ whole genome shotgun (WGS) entry which is preliminary data.</text>
</comment>
<proteinExistence type="predicted"/>
<dbReference type="SUPFAM" id="SSF50475">
    <property type="entry name" value="FMN-binding split barrel"/>
    <property type="match status" value="1"/>
</dbReference>
<dbReference type="InterPro" id="IPR012349">
    <property type="entry name" value="Split_barrel_FMN-bd"/>
</dbReference>
<evidence type="ECO:0000256" key="1">
    <source>
        <dbReference type="SAM" id="MobiDB-lite"/>
    </source>
</evidence>
<keyword evidence="3" id="KW-1185">Reference proteome</keyword>
<accession>A0ABM9E4Z0</accession>
<name>A0ABM9E4Z0_9HYPH</name>